<proteinExistence type="predicted"/>
<evidence type="ECO:0000313" key="1">
    <source>
        <dbReference type="EMBL" id="AHG65536.1"/>
    </source>
</evidence>
<reference evidence="1 2" key="1">
    <citation type="journal article" date="2014" name="Microbiology">
        <title>Unravelling the complete genome sequence of Advenella mimigardefordensis strain DPN7T and novel insights in the catabolism of the xenobiotic polythioester precursor 3,3'-dithiodipropionate.</title>
        <authorList>
            <person name="Wubbeler J.H."/>
            <person name="Hiessl S."/>
            <person name="Schuldes J."/>
            <person name="Thurmer A."/>
            <person name="Daniel R."/>
            <person name="Steinbuchel A."/>
        </authorList>
    </citation>
    <scope>NUCLEOTIDE SEQUENCE [LARGE SCALE GENOMIC DNA]</scope>
    <source>
        <strain evidence="2">DSM 17166 / LMG 22922 / DPN7</strain>
    </source>
</reference>
<dbReference type="AlphaFoldDB" id="W0PFS9"/>
<gene>
    <name evidence="1" type="ORF">MIM_c34760</name>
</gene>
<dbReference type="Proteomes" id="UP000019095">
    <property type="component" value="Chromosome"/>
</dbReference>
<dbReference type="EMBL" id="CP003915">
    <property type="protein sequence ID" value="AHG65536.1"/>
    <property type="molecule type" value="Genomic_DNA"/>
</dbReference>
<keyword evidence="2" id="KW-1185">Reference proteome</keyword>
<dbReference type="eggNOG" id="ENOG50330HM">
    <property type="taxonomic scope" value="Bacteria"/>
</dbReference>
<dbReference type="KEGG" id="amim:MIM_c34760"/>
<accession>W0PFS9</accession>
<sequence length="127" mass="13649">MNPSDTTPPSPDVDLTKLRNIAWDLWDPIGLLGPGSGNPGKWYDERNLPFADEYDHYLLTAALDLKAGASCQQVVDYLVHIETQYMCLGESADTYERAKAVVAAILACIPARTSSCGTLGRGSSSAS</sequence>
<organism evidence="1 2">
    <name type="scientific">Advenella mimigardefordensis (strain DSM 17166 / LMG 22922 / DPN7)</name>
    <dbReference type="NCBI Taxonomy" id="1247726"/>
    <lineage>
        <taxon>Bacteria</taxon>
        <taxon>Pseudomonadati</taxon>
        <taxon>Pseudomonadota</taxon>
        <taxon>Betaproteobacteria</taxon>
        <taxon>Burkholderiales</taxon>
        <taxon>Alcaligenaceae</taxon>
    </lineage>
</organism>
<protein>
    <submittedName>
        <fullName evidence="1">Uncharacterized protein</fullName>
    </submittedName>
</protein>
<dbReference type="HOGENOM" id="CLU_146689_0_0_4"/>
<evidence type="ECO:0000313" key="2">
    <source>
        <dbReference type="Proteomes" id="UP000019095"/>
    </source>
</evidence>
<name>W0PFS9_ADVMD</name>